<sequence>MKEVDIRKVLGANIRSVIILFSKEFYTVFFIALCISGPLTYFLMDRWLMNYVVKTPLHLKIFLLPVAALSMVLFLFITIVVIRANRTNPIKNLRDE</sequence>
<evidence type="ECO:0000256" key="6">
    <source>
        <dbReference type="SAM" id="Phobius"/>
    </source>
</evidence>
<dbReference type="Proteomes" id="UP000294752">
    <property type="component" value="Unassembled WGS sequence"/>
</dbReference>
<evidence type="ECO:0000313" key="9">
    <source>
        <dbReference type="Proteomes" id="UP000294752"/>
    </source>
</evidence>
<evidence type="ECO:0000259" key="7">
    <source>
        <dbReference type="Pfam" id="PF02687"/>
    </source>
</evidence>
<evidence type="ECO:0000256" key="1">
    <source>
        <dbReference type="ARBA" id="ARBA00004651"/>
    </source>
</evidence>
<evidence type="ECO:0000256" key="5">
    <source>
        <dbReference type="ARBA" id="ARBA00023136"/>
    </source>
</evidence>
<gene>
    <name evidence="8" type="ORF">B0I21_11713</name>
</gene>
<evidence type="ECO:0000256" key="4">
    <source>
        <dbReference type="ARBA" id="ARBA00022989"/>
    </source>
</evidence>
<accession>A0A4R7CSE7</accession>
<feature type="transmembrane region" description="Helical" evidence="6">
    <location>
        <begin position="63"/>
        <end position="84"/>
    </location>
</feature>
<dbReference type="InterPro" id="IPR003838">
    <property type="entry name" value="ABC3_permease_C"/>
</dbReference>
<feature type="domain" description="ABC3 transporter permease C-terminal" evidence="7">
    <location>
        <begin position="2"/>
        <end position="81"/>
    </location>
</feature>
<dbReference type="Pfam" id="PF02687">
    <property type="entry name" value="FtsX"/>
    <property type="match status" value="1"/>
</dbReference>
<dbReference type="AlphaFoldDB" id="A0A4R7CSE7"/>
<evidence type="ECO:0000256" key="3">
    <source>
        <dbReference type="ARBA" id="ARBA00022692"/>
    </source>
</evidence>
<keyword evidence="2" id="KW-1003">Cell membrane</keyword>
<dbReference type="GO" id="GO:0005886">
    <property type="term" value="C:plasma membrane"/>
    <property type="evidence" value="ECO:0007669"/>
    <property type="project" value="UniProtKB-SubCell"/>
</dbReference>
<keyword evidence="4 6" id="KW-1133">Transmembrane helix</keyword>
<dbReference type="EMBL" id="SNZV01000017">
    <property type="protein sequence ID" value="TDS05993.1"/>
    <property type="molecule type" value="Genomic_DNA"/>
</dbReference>
<evidence type="ECO:0000313" key="8">
    <source>
        <dbReference type="EMBL" id="TDS05993.1"/>
    </source>
</evidence>
<name>A0A4R7CSE7_9SPHI</name>
<proteinExistence type="predicted"/>
<keyword evidence="5 6" id="KW-0472">Membrane</keyword>
<keyword evidence="3 6" id="KW-0812">Transmembrane</keyword>
<feature type="transmembrane region" description="Helical" evidence="6">
    <location>
        <begin position="25"/>
        <end position="43"/>
    </location>
</feature>
<comment type="subcellular location">
    <subcellularLocation>
        <location evidence="1">Cell membrane</location>
        <topology evidence="1">Multi-pass membrane protein</topology>
    </subcellularLocation>
</comment>
<evidence type="ECO:0000256" key="2">
    <source>
        <dbReference type="ARBA" id="ARBA00022475"/>
    </source>
</evidence>
<protein>
    <submittedName>
        <fullName evidence="8">FtsX-like permease family protein</fullName>
    </submittedName>
</protein>
<comment type="caution">
    <text evidence="8">The sequence shown here is derived from an EMBL/GenBank/DDBJ whole genome shotgun (WGS) entry which is preliminary data.</text>
</comment>
<keyword evidence="9" id="KW-1185">Reference proteome</keyword>
<organism evidence="8 9">
    <name type="scientific">Sphingobacterium paludis</name>
    <dbReference type="NCBI Taxonomy" id="1476465"/>
    <lineage>
        <taxon>Bacteria</taxon>
        <taxon>Pseudomonadati</taxon>
        <taxon>Bacteroidota</taxon>
        <taxon>Sphingobacteriia</taxon>
        <taxon>Sphingobacteriales</taxon>
        <taxon>Sphingobacteriaceae</taxon>
        <taxon>Sphingobacterium</taxon>
    </lineage>
</organism>
<reference evidence="8 9" key="1">
    <citation type="submission" date="2019-03" db="EMBL/GenBank/DDBJ databases">
        <title>Genomic Encyclopedia of Type Strains, Phase III (KMG-III): the genomes of soil and plant-associated and newly described type strains.</title>
        <authorList>
            <person name="Whitman W."/>
        </authorList>
    </citation>
    <scope>NUCLEOTIDE SEQUENCE [LARGE SCALE GENOMIC DNA]</scope>
    <source>
        <strain evidence="8 9">CGMCC 1.12801</strain>
    </source>
</reference>